<dbReference type="GO" id="GO:0016887">
    <property type="term" value="F:ATP hydrolysis activity"/>
    <property type="evidence" value="ECO:0007669"/>
    <property type="project" value="InterPro"/>
</dbReference>
<keyword evidence="10" id="KW-1005">Bacterial flagellum biogenesis</keyword>
<keyword evidence="11" id="KW-0067">ATP-binding</keyword>
<dbReference type="PANTHER" id="PTHR15184:SF9">
    <property type="entry name" value="SPI-1 TYPE 3 SECRETION SYSTEM ATPASE"/>
    <property type="match status" value="1"/>
</dbReference>
<dbReference type="EC" id="7.1.2.2" evidence="4"/>
<dbReference type="GO" id="GO:0009288">
    <property type="term" value="C:bacterial-type flagellum"/>
    <property type="evidence" value="ECO:0007669"/>
    <property type="project" value="InterPro"/>
</dbReference>
<dbReference type="InterPro" id="IPR027417">
    <property type="entry name" value="P-loop_NTPase"/>
</dbReference>
<keyword evidence="13" id="KW-1278">Translocase</keyword>
<protein>
    <recommendedName>
        <fullName evidence="5">Flagellum-specific ATP synthase</fullName>
        <ecNumber evidence="4">7.1.2.2</ecNumber>
    </recommendedName>
</protein>
<dbReference type="CDD" id="cd01136">
    <property type="entry name" value="ATPase_flagellum-secretory_path_III"/>
    <property type="match status" value="1"/>
</dbReference>
<comment type="catalytic activity">
    <reaction evidence="17">
        <text>ATP + H2O + cellular proteinSide 1 = ADP + phosphate + cellular proteinSide 2.</text>
        <dbReference type="EC" id="7.4.2.8"/>
    </reaction>
</comment>
<dbReference type="GO" id="GO:0008564">
    <property type="term" value="F:protein-exporting ATPase activity"/>
    <property type="evidence" value="ECO:0007669"/>
    <property type="project" value="UniProtKB-EC"/>
</dbReference>
<evidence type="ECO:0000256" key="12">
    <source>
        <dbReference type="ARBA" id="ARBA00022927"/>
    </source>
</evidence>
<dbReference type="PROSITE" id="PS00152">
    <property type="entry name" value="ATPASE_ALPHA_BETA"/>
    <property type="match status" value="1"/>
</dbReference>
<evidence type="ECO:0000256" key="9">
    <source>
        <dbReference type="ARBA" id="ARBA00022781"/>
    </source>
</evidence>
<dbReference type="GO" id="GO:0030257">
    <property type="term" value="C:type III protein secretion system complex"/>
    <property type="evidence" value="ECO:0007669"/>
    <property type="project" value="InterPro"/>
</dbReference>
<evidence type="ECO:0000256" key="17">
    <source>
        <dbReference type="ARBA" id="ARBA00034006"/>
    </source>
</evidence>
<comment type="similarity">
    <text evidence="3">Belongs to the ATPase alpha/beta chains family.</text>
</comment>
<dbReference type="InterPro" id="IPR004100">
    <property type="entry name" value="ATPase_F1/V1/A1_a/bsu_N"/>
</dbReference>
<evidence type="ECO:0000256" key="13">
    <source>
        <dbReference type="ARBA" id="ARBA00022967"/>
    </source>
</evidence>
<dbReference type="EMBL" id="CBLY010000002">
    <property type="protein sequence ID" value="CDG33054.1"/>
    <property type="molecule type" value="Genomic_DNA"/>
</dbReference>
<dbReference type="InterPro" id="IPR050053">
    <property type="entry name" value="ATPase_alpha/beta_chains"/>
</dbReference>
<evidence type="ECO:0000313" key="20">
    <source>
        <dbReference type="EMBL" id="CDG33054.1"/>
    </source>
</evidence>
<comment type="function">
    <text evidence="1">Probable catalytic subunit of a protein translocase for flagellum-specific export, or a proton translocase involved in local circuits at the flagellum.</text>
</comment>
<evidence type="ECO:0000256" key="18">
    <source>
        <dbReference type="SAM" id="MobiDB-lite"/>
    </source>
</evidence>
<dbReference type="Pfam" id="PF00006">
    <property type="entry name" value="ATP-synt_ab"/>
    <property type="match status" value="1"/>
</dbReference>
<keyword evidence="6" id="KW-0813">Transport</keyword>
<dbReference type="Proteomes" id="UP000027590">
    <property type="component" value="Unassembled WGS sequence"/>
</dbReference>
<keyword evidence="14" id="KW-0406">Ion transport</keyword>
<dbReference type="InterPro" id="IPR000194">
    <property type="entry name" value="ATPase_F1/V1/A1_a/bsu_nucl-bd"/>
</dbReference>
<evidence type="ECO:0000259" key="19">
    <source>
        <dbReference type="SMART" id="SM00382"/>
    </source>
</evidence>
<feature type="region of interest" description="Disordered" evidence="18">
    <location>
        <begin position="157"/>
        <end position="178"/>
    </location>
</feature>
<evidence type="ECO:0000256" key="11">
    <source>
        <dbReference type="ARBA" id="ARBA00022840"/>
    </source>
</evidence>
<dbReference type="SMART" id="SM00382">
    <property type="entry name" value="AAA"/>
    <property type="match status" value="1"/>
</dbReference>
<dbReference type="FunFam" id="3.40.50.12240:FF:000002">
    <property type="entry name" value="Flagellum-specific ATP synthase FliI"/>
    <property type="match status" value="1"/>
</dbReference>
<dbReference type="Pfam" id="PF02874">
    <property type="entry name" value="ATP-synt_ab_N"/>
    <property type="match status" value="1"/>
</dbReference>
<dbReference type="Gene3D" id="3.40.50.12240">
    <property type="match status" value="1"/>
</dbReference>
<keyword evidence="9" id="KW-0375">Hydrogen ion transport</keyword>
<accession>A0A7U7G4L4</accession>
<dbReference type="Pfam" id="PF18269">
    <property type="entry name" value="T3SS_ATPase_C"/>
    <property type="match status" value="1"/>
</dbReference>
<reference evidence="20 21" key="1">
    <citation type="journal article" date="2014" name="Genome Biol. Evol.">
        <title>Acetic acid bacteria genomes reveal functional traits for adaptation to life in insect guts.</title>
        <authorList>
            <person name="Chouaia B."/>
            <person name="Gaiarsa S."/>
            <person name="Crotti E."/>
            <person name="Comandatore F."/>
            <person name="Degli Esposti M."/>
            <person name="Ricci I."/>
            <person name="Alma A."/>
            <person name="Favia G."/>
            <person name="Bandi C."/>
            <person name="Daffonchio D."/>
        </authorList>
    </citation>
    <scope>NUCLEOTIDE SEQUENCE [LARGE SCALE GENOMIC DNA]</scope>
    <source>
        <strain evidence="21">AM169</strain>
    </source>
</reference>
<evidence type="ECO:0000256" key="6">
    <source>
        <dbReference type="ARBA" id="ARBA00022448"/>
    </source>
</evidence>
<keyword evidence="8" id="KW-0547">Nucleotide-binding</keyword>
<dbReference type="InterPro" id="IPR022426">
    <property type="entry name" value="FliI_clade3"/>
</dbReference>
<gene>
    <name evidence="20" type="ORF">SACS_0316</name>
</gene>
<dbReference type="InterPro" id="IPR003593">
    <property type="entry name" value="AAA+_ATPase"/>
</dbReference>
<name>A0A7U7G4L4_9PROT</name>
<keyword evidence="15" id="KW-1006">Bacterial flagellum protein export</keyword>
<proteinExistence type="inferred from homology"/>
<dbReference type="GO" id="GO:0005524">
    <property type="term" value="F:ATP binding"/>
    <property type="evidence" value="ECO:0007669"/>
    <property type="project" value="UniProtKB-KW"/>
</dbReference>
<evidence type="ECO:0000256" key="15">
    <source>
        <dbReference type="ARBA" id="ARBA00023225"/>
    </source>
</evidence>
<organism evidence="20 21">
    <name type="scientific">Parasaccharibacter apium</name>
    <dbReference type="NCBI Taxonomy" id="1510841"/>
    <lineage>
        <taxon>Bacteria</taxon>
        <taxon>Pseudomonadati</taxon>
        <taxon>Pseudomonadota</taxon>
        <taxon>Alphaproteobacteria</taxon>
        <taxon>Acetobacterales</taxon>
        <taxon>Acetobacteraceae</taxon>
        <taxon>Parasaccharibacter</taxon>
    </lineage>
</organism>
<evidence type="ECO:0000256" key="14">
    <source>
        <dbReference type="ARBA" id="ARBA00023065"/>
    </source>
</evidence>
<dbReference type="NCBIfam" id="TIGR03498">
    <property type="entry name" value="FliI_clade3"/>
    <property type="match status" value="1"/>
</dbReference>
<evidence type="ECO:0000256" key="16">
    <source>
        <dbReference type="ARBA" id="ARBA00023310"/>
    </source>
</evidence>
<dbReference type="GO" id="GO:0046933">
    <property type="term" value="F:proton-transporting ATP synthase activity, rotational mechanism"/>
    <property type="evidence" value="ECO:0007669"/>
    <property type="project" value="TreeGrafter"/>
</dbReference>
<evidence type="ECO:0000313" key="21">
    <source>
        <dbReference type="Proteomes" id="UP000027590"/>
    </source>
</evidence>
<sequence length="495" mass="53234">MPGALTLPDIEIQCRAVRERHVMLSVQLARQKDLMETLTGTIRPAAEDAPIGELTGHVVDVSGLCVTVDGLASFTAVGDQIRIRTLDGRDILAEIIAFRHGQALAMTYESIEGIGAGCPVFHELHGQGRQGLSGGLAVNESWIGRVVDPMGQPLDGRGPLLPSAARQQRHARPPEAAGRARLGARIDLGIKALNLFTTCRQGQRLGLFAGSGVGKSTLMGMLARETACDVTVISLVGERGREVREFMEDDLGPEGLAKSVLVVATSDSSALMRREAAYSAMAVAEHFRNQGKSVLLLMDSVTRFCQALREIGLSAGEVPATRGYPPSVFATLPRLLERAGPGALDEQGQAGQMTAFFSVLVEGDDQNEPVTDTVRGILDGHVVLERSIAESGRYPAINVLRSLSRSVPGCNSESENELTVRARRLLSQWDEVRDLVRLGAYKAGNDPEADLAVQLGPQLEEFLIQKKTERVSLEDSFAGLRELLSQGERVEAHPA</sequence>
<keyword evidence="16" id="KW-0066">ATP synthesis</keyword>
<reference evidence="20 21" key="2">
    <citation type="journal article" date="2014" name="PLoS ONE">
        <title>Evolution of mitochondria reconstructed from the energy metabolism of living bacteria.</title>
        <authorList>
            <person name="Degli Esposti M."/>
            <person name="Chouaia B."/>
            <person name="Comandatore F."/>
            <person name="Crotti E."/>
            <person name="Sassera D."/>
            <person name="Lievens P.M."/>
            <person name="Daffonchio D."/>
            <person name="Bandi C."/>
        </authorList>
    </citation>
    <scope>NUCLEOTIDE SEQUENCE [LARGE SCALE GENOMIC DNA]</scope>
    <source>
        <strain evidence="21">AM169</strain>
    </source>
</reference>
<dbReference type="PANTHER" id="PTHR15184">
    <property type="entry name" value="ATP SYNTHASE"/>
    <property type="match status" value="1"/>
</dbReference>
<evidence type="ECO:0000256" key="10">
    <source>
        <dbReference type="ARBA" id="ARBA00022795"/>
    </source>
</evidence>
<evidence type="ECO:0000256" key="4">
    <source>
        <dbReference type="ARBA" id="ARBA00012473"/>
    </source>
</evidence>
<keyword evidence="12" id="KW-0653">Protein transport</keyword>
<evidence type="ECO:0000256" key="5">
    <source>
        <dbReference type="ARBA" id="ARBA00020580"/>
    </source>
</evidence>
<dbReference type="InterPro" id="IPR040627">
    <property type="entry name" value="T3SS_ATPase_C"/>
</dbReference>
<evidence type="ECO:0000256" key="1">
    <source>
        <dbReference type="ARBA" id="ARBA00003290"/>
    </source>
</evidence>
<dbReference type="GO" id="GO:0030254">
    <property type="term" value="P:protein secretion by the type III secretion system"/>
    <property type="evidence" value="ECO:0007669"/>
    <property type="project" value="InterPro"/>
</dbReference>
<comment type="subcellular location">
    <subcellularLocation>
        <location evidence="2">Cytoplasm</location>
    </subcellularLocation>
</comment>
<feature type="domain" description="AAA+ ATPase" evidence="19">
    <location>
        <begin position="201"/>
        <end position="389"/>
    </location>
</feature>
<dbReference type="NCBIfam" id="TIGR01026">
    <property type="entry name" value="fliI_yscN"/>
    <property type="match status" value="1"/>
</dbReference>
<evidence type="ECO:0000256" key="3">
    <source>
        <dbReference type="ARBA" id="ARBA00008936"/>
    </source>
</evidence>
<dbReference type="InterPro" id="IPR020003">
    <property type="entry name" value="ATPase_a/bsu_AS"/>
</dbReference>
<dbReference type="GO" id="GO:0005737">
    <property type="term" value="C:cytoplasm"/>
    <property type="evidence" value="ECO:0007669"/>
    <property type="project" value="UniProtKB-SubCell"/>
</dbReference>
<evidence type="ECO:0000256" key="8">
    <source>
        <dbReference type="ARBA" id="ARBA00022741"/>
    </source>
</evidence>
<dbReference type="GO" id="GO:0044781">
    <property type="term" value="P:bacterial-type flagellum organization"/>
    <property type="evidence" value="ECO:0007669"/>
    <property type="project" value="UniProtKB-KW"/>
</dbReference>
<evidence type="ECO:0000256" key="7">
    <source>
        <dbReference type="ARBA" id="ARBA00022490"/>
    </source>
</evidence>
<dbReference type="InterPro" id="IPR005714">
    <property type="entry name" value="ATPase_T3SS_FliI/YscN"/>
</dbReference>
<evidence type="ECO:0000256" key="2">
    <source>
        <dbReference type="ARBA" id="ARBA00004496"/>
    </source>
</evidence>
<dbReference type="AlphaFoldDB" id="A0A7U7G4L4"/>
<comment type="caution">
    <text evidence="20">The sequence shown here is derived from an EMBL/GenBank/DDBJ whole genome shotgun (WGS) entry which is preliminary data.</text>
</comment>
<keyword evidence="7" id="KW-0963">Cytoplasm</keyword>
<dbReference type="SUPFAM" id="SSF52540">
    <property type="entry name" value="P-loop containing nucleoside triphosphate hydrolases"/>
    <property type="match status" value="1"/>
</dbReference>